<feature type="compositionally biased region" description="Low complexity" evidence="1">
    <location>
        <begin position="511"/>
        <end position="547"/>
    </location>
</feature>
<name>C1N558_MICPC</name>
<evidence type="ECO:0000256" key="1">
    <source>
        <dbReference type="SAM" id="MobiDB-lite"/>
    </source>
</evidence>
<dbReference type="InterPro" id="IPR029787">
    <property type="entry name" value="Nucleotide_cyclase"/>
</dbReference>
<dbReference type="GO" id="GO:0009190">
    <property type="term" value="P:cyclic nucleotide biosynthetic process"/>
    <property type="evidence" value="ECO:0007669"/>
    <property type="project" value="InterPro"/>
</dbReference>
<feature type="domain" description="Guanylate cyclase" evidence="2">
    <location>
        <begin position="293"/>
        <end position="390"/>
    </location>
</feature>
<dbReference type="STRING" id="564608.C1N558"/>
<dbReference type="EMBL" id="GG663747">
    <property type="protein sequence ID" value="EEH53048.1"/>
    <property type="molecule type" value="Genomic_DNA"/>
</dbReference>
<sequence length="590" mass="63447">MSAAGLQDVMKDRIMGTHDEVLRRNMKKHYGYELFVRGDAFVVAFHEVKDALSWCLRVQLDLMASDWPEVLHDATAASERVWGTYEGLRVRMGVHCGVVDSATKHQGKLVYEGEVTRQVTRICDAGHGGAIIMSQATLPLPLMMPDDDVNYVTYDQGLHAVKDFSAPQRLKEVYPEKLMSRAVIDHKTGRKLDTETRLSPSFHDAPKGLVTMIYCHADGLGDLKKALAPAVVDAAIEIMAETLRACMQTHEGYDCRGHEKNGENMYVFKSYVNCALFAVEAQKKLHEAAWPKELIEHQRATDDAAQGKRVAGLRVKMGMHSGQLKRIRIPNEGLADYYGESANRAARVMSTATGGQVVCVASELEYFLDEHTGVRPKFVEDPIGTFQLKGIPGATALVQLALDEDMAALAARRFTEGKKATLITPGAHLQRVVHEAVRVARQNSKKKLGVRLESKARGWASNVRRRMSLRESNSGGAAPEEASGERRGGSEPATVGAVGAGLSGSNGSGSGSPAKAAAAAAAKFPDEATPAAAKFPDEATPAAATPSAQPPSPSGESTDARTQLAPSPPSPSSRRASVASVEDLGSNAET</sequence>
<feature type="compositionally biased region" description="Low complexity" evidence="1">
    <location>
        <begin position="471"/>
        <end position="481"/>
    </location>
</feature>
<dbReference type="AlphaFoldDB" id="C1N558"/>
<dbReference type="GO" id="GO:0035556">
    <property type="term" value="P:intracellular signal transduction"/>
    <property type="evidence" value="ECO:0007669"/>
    <property type="project" value="InterPro"/>
</dbReference>
<dbReference type="RefSeq" id="XP_003063109.1">
    <property type="nucleotide sequence ID" value="XM_003063063.1"/>
</dbReference>
<dbReference type="KEGG" id="mpp:MICPUCDRAFT_52807"/>
<dbReference type="InterPro" id="IPR050697">
    <property type="entry name" value="Adenylyl/Guanylyl_Cyclase_3/4"/>
</dbReference>
<dbReference type="InterPro" id="IPR001054">
    <property type="entry name" value="A/G_cyclase"/>
</dbReference>
<dbReference type="eggNOG" id="KOG0618">
    <property type="taxonomic scope" value="Eukaryota"/>
</dbReference>
<dbReference type="Proteomes" id="UP000001876">
    <property type="component" value="Unassembled WGS sequence"/>
</dbReference>
<dbReference type="Gene3D" id="3.30.70.1230">
    <property type="entry name" value="Nucleotide cyclase"/>
    <property type="match status" value="2"/>
</dbReference>
<evidence type="ECO:0000259" key="2">
    <source>
        <dbReference type="Pfam" id="PF00211"/>
    </source>
</evidence>
<proteinExistence type="predicted"/>
<accession>C1N558</accession>
<dbReference type="PANTHER" id="PTHR43081:SF1">
    <property type="entry name" value="ADENYLATE CYCLASE, TERMINAL-DIFFERENTIATION SPECIFIC"/>
    <property type="match status" value="1"/>
</dbReference>
<feature type="region of interest" description="Disordered" evidence="1">
    <location>
        <begin position="463"/>
        <end position="590"/>
    </location>
</feature>
<keyword evidence="4" id="KW-1185">Reference proteome</keyword>
<dbReference type="PANTHER" id="PTHR43081">
    <property type="entry name" value="ADENYLATE CYCLASE, TERMINAL-DIFFERENTIATION SPECIFIC-RELATED"/>
    <property type="match status" value="1"/>
</dbReference>
<dbReference type="SUPFAM" id="SSF55073">
    <property type="entry name" value="Nucleotide cyclase"/>
    <property type="match status" value="2"/>
</dbReference>
<feature type="domain" description="Guanylate cyclase" evidence="2">
    <location>
        <begin position="18"/>
        <end position="138"/>
    </location>
</feature>
<dbReference type="GeneID" id="9688355"/>
<protein>
    <submittedName>
        <fullName evidence="3">Predicted protein</fullName>
    </submittedName>
</protein>
<gene>
    <name evidence="3" type="ORF">MICPUCDRAFT_52807</name>
</gene>
<feature type="compositionally biased region" description="Gly residues" evidence="1">
    <location>
        <begin position="498"/>
        <end position="510"/>
    </location>
</feature>
<reference evidence="3 4" key="1">
    <citation type="journal article" date="2009" name="Science">
        <title>Green evolution and dynamic adaptations revealed by genomes of the marine picoeukaryotes Micromonas.</title>
        <authorList>
            <person name="Worden A.Z."/>
            <person name="Lee J.H."/>
            <person name="Mock T."/>
            <person name="Rouze P."/>
            <person name="Simmons M.P."/>
            <person name="Aerts A.L."/>
            <person name="Allen A.E."/>
            <person name="Cuvelier M.L."/>
            <person name="Derelle E."/>
            <person name="Everett M.V."/>
            <person name="Foulon E."/>
            <person name="Grimwood J."/>
            <person name="Gundlach H."/>
            <person name="Henrissat B."/>
            <person name="Napoli C."/>
            <person name="McDonald S.M."/>
            <person name="Parker M.S."/>
            <person name="Rombauts S."/>
            <person name="Salamov A."/>
            <person name="Von Dassow P."/>
            <person name="Badger J.H."/>
            <person name="Coutinho P.M."/>
            <person name="Demir E."/>
            <person name="Dubchak I."/>
            <person name="Gentemann C."/>
            <person name="Eikrem W."/>
            <person name="Gready J.E."/>
            <person name="John U."/>
            <person name="Lanier W."/>
            <person name="Lindquist E.A."/>
            <person name="Lucas S."/>
            <person name="Mayer K.F."/>
            <person name="Moreau H."/>
            <person name="Not F."/>
            <person name="Otillar R."/>
            <person name="Panaud O."/>
            <person name="Pangilinan J."/>
            <person name="Paulsen I."/>
            <person name="Piegu B."/>
            <person name="Poliakov A."/>
            <person name="Robbens S."/>
            <person name="Schmutz J."/>
            <person name="Toulza E."/>
            <person name="Wyss T."/>
            <person name="Zelensky A."/>
            <person name="Zhou K."/>
            <person name="Armbrust E.V."/>
            <person name="Bhattacharya D."/>
            <person name="Goodenough U.W."/>
            <person name="Van de Peer Y."/>
            <person name="Grigoriev I.V."/>
        </authorList>
    </citation>
    <scope>NUCLEOTIDE SEQUENCE [LARGE SCALE GENOMIC DNA]</scope>
    <source>
        <strain evidence="3 4">CCMP1545</strain>
    </source>
</reference>
<feature type="compositionally biased region" description="Low complexity" evidence="1">
    <location>
        <begin position="572"/>
        <end position="581"/>
    </location>
</feature>
<dbReference type="OrthoDB" id="568473at2759"/>
<evidence type="ECO:0000313" key="4">
    <source>
        <dbReference type="Proteomes" id="UP000001876"/>
    </source>
</evidence>
<dbReference type="Pfam" id="PF00211">
    <property type="entry name" value="Guanylate_cyc"/>
    <property type="match status" value="2"/>
</dbReference>
<evidence type="ECO:0000313" key="3">
    <source>
        <dbReference type="EMBL" id="EEH53048.1"/>
    </source>
</evidence>
<organism evidence="4">
    <name type="scientific">Micromonas pusilla (strain CCMP1545)</name>
    <name type="common">Picoplanktonic green alga</name>
    <dbReference type="NCBI Taxonomy" id="564608"/>
    <lineage>
        <taxon>Eukaryota</taxon>
        <taxon>Viridiplantae</taxon>
        <taxon>Chlorophyta</taxon>
        <taxon>Mamiellophyceae</taxon>
        <taxon>Mamiellales</taxon>
        <taxon>Mamiellaceae</taxon>
        <taxon>Micromonas</taxon>
    </lineage>
</organism>